<dbReference type="InterPro" id="IPR018580">
    <property type="entry name" value="Uncharacterised_YfhO"/>
</dbReference>
<proteinExistence type="predicted"/>
<keyword evidence="2" id="KW-0812">Transmembrane</keyword>
<comment type="caution">
    <text evidence="3">The sequence shown here is derived from an EMBL/GenBank/DDBJ whole genome shotgun (WGS) entry which is preliminary data.</text>
</comment>
<feature type="transmembrane region" description="Helical" evidence="2">
    <location>
        <begin position="693"/>
        <end position="712"/>
    </location>
</feature>
<evidence type="ECO:0000313" key="3">
    <source>
        <dbReference type="EMBL" id="MEY8042912.1"/>
    </source>
</evidence>
<feature type="transmembrane region" description="Helical" evidence="2">
    <location>
        <begin position="431"/>
        <end position="452"/>
    </location>
</feature>
<feature type="transmembrane region" description="Helical" evidence="2">
    <location>
        <begin position="136"/>
        <end position="165"/>
    </location>
</feature>
<dbReference type="Proteomes" id="UP001564626">
    <property type="component" value="Unassembled WGS sequence"/>
</dbReference>
<feature type="transmembrane region" description="Helical" evidence="2">
    <location>
        <begin position="323"/>
        <end position="340"/>
    </location>
</feature>
<feature type="transmembrane region" description="Helical" evidence="2">
    <location>
        <begin position="404"/>
        <end position="424"/>
    </location>
</feature>
<dbReference type="PANTHER" id="PTHR38454:SF1">
    <property type="entry name" value="INTEGRAL MEMBRANE PROTEIN"/>
    <property type="match status" value="1"/>
</dbReference>
<evidence type="ECO:0008006" key="5">
    <source>
        <dbReference type="Google" id="ProtNLM"/>
    </source>
</evidence>
<dbReference type="RefSeq" id="WP_345364077.1">
    <property type="nucleotide sequence ID" value="NZ_BAABII010000010.1"/>
</dbReference>
<dbReference type="PANTHER" id="PTHR38454">
    <property type="entry name" value="INTEGRAL MEMBRANE PROTEIN-RELATED"/>
    <property type="match status" value="1"/>
</dbReference>
<keyword evidence="4" id="KW-1185">Reference proteome</keyword>
<feature type="transmembrane region" description="Helical" evidence="2">
    <location>
        <begin position="381"/>
        <end position="398"/>
    </location>
</feature>
<feature type="compositionally biased region" description="Low complexity" evidence="1">
    <location>
        <begin position="722"/>
        <end position="736"/>
    </location>
</feature>
<protein>
    <recommendedName>
        <fullName evidence="5">YfhO family protein</fullName>
    </recommendedName>
</protein>
<feature type="region of interest" description="Disordered" evidence="1">
    <location>
        <begin position="712"/>
        <end position="736"/>
    </location>
</feature>
<evidence type="ECO:0000256" key="2">
    <source>
        <dbReference type="SAM" id="Phobius"/>
    </source>
</evidence>
<feature type="transmembrane region" description="Helical" evidence="2">
    <location>
        <begin position="352"/>
        <end position="369"/>
    </location>
</feature>
<evidence type="ECO:0000256" key="1">
    <source>
        <dbReference type="SAM" id="MobiDB-lite"/>
    </source>
</evidence>
<accession>A0ABV4CRT3</accession>
<feature type="transmembrane region" description="Helical" evidence="2">
    <location>
        <begin position="185"/>
        <end position="213"/>
    </location>
</feature>
<keyword evidence="2" id="KW-1133">Transmembrane helix</keyword>
<gene>
    <name evidence="3" type="ORF">AB8O55_26190</name>
</gene>
<feature type="transmembrane region" description="Helical" evidence="2">
    <location>
        <begin position="293"/>
        <end position="311"/>
    </location>
</feature>
<reference evidence="3 4" key="1">
    <citation type="submission" date="2024-08" db="EMBL/GenBank/DDBJ databases">
        <title>Genome mining of Saccharopolyspora cebuensis PGLac3 from Nigerian medicinal plant.</title>
        <authorList>
            <person name="Ezeobiora C.E."/>
            <person name="Igbokwe N.H."/>
            <person name="Amin D.H."/>
            <person name="Mendie U.E."/>
        </authorList>
    </citation>
    <scope>NUCLEOTIDE SEQUENCE [LARGE SCALE GENOMIC DNA]</scope>
    <source>
        <strain evidence="3 4">PGLac3</strain>
    </source>
</reference>
<evidence type="ECO:0000313" key="4">
    <source>
        <dbReference type="Proteomes" id="UP001564626"/>
    </source>
</evidence>
<sequence length="736" mass="77915">MEPPAVGARGRFGPPLAACLLVVVVLLLPLRADPWFYFYDDAAVQILPTWRRLGEQVLAGGWPPLLDVDAWMGGNIAAEALYGVWNPLYPLVWITAALVPDLAVAGMVIRAAALVVLTLGIYALCREYGARRSMSAALGAALPFAGSLFYFDVVLWPAALLAFAWLPHLWWAARKAGRGRINPVWTFLFGGLIVTAGNPYGMLAACLVLLGVLVETALRGRWRSVRDLVLVSLGIGALVPLVYLPLVLSSSVTWRSETSFGNTGVMAPSPFDLPALSLPHHVPDVEGLGGAPLAVPAVYFCWFALPLAAWLDWGALRGRWRSLSACAVVAGGFLLLAIGPSEMWMFRWPIRVLHYGYLGLAVVLAVLLSRGLRRDRPALRVGGTVALLLAAAGMSGALEPDRFRSNAVGLLVVVVLTALALGVFFVGGVRWLAAVLALGTALVVAVQAPAFVTSPGFATAGLPSSVPELRERFADRYPGVVFQVADLDSTEQPGVWQDMLPGGMYPAAGVTSINAYTGIGYAPFSDLLCLNYTSTSCADAVPRLWRAPEGTDVPLADLLRLDTVVVQRSVLDAPRVPAGWRVERGEQVTVLRRDFTSPWPAGTLAAASPGVRVVSDVAGGDRAERLRFERATADEPATLVFSRLAWPGYRAELDGAVVPARSGPGGLLEVELPPGTRAGELRLTFTPPGMNKGLAAAALGVALAGAVGVAHARRGRRDDSRGAPGATSTAPTAPQP</sequence>
<name>A0ABV4CRT3_9PSEU</name>
<dbReference type="EMBL" id="JBGEHV010000070">
    <property type="protein sequence ID" value="MEY8042912.1"/>
    <property type="molecule type" value="Genomic_DNA"/>
</dbReference>
<organism evidence="3 4">
    <name type="scientific">Saccharopolyspora cebuensis</name>
    <dbReference type="NCBI Taxonomy" id="418759"/>
    <lineage>
        <taxon>Bacteria</taxon>
        <taxon>Bacillati</taxon>
        <taxon>Actinomycetota</taxon>
        <taxon>Actinomycetes</taxon>
        <taxon>Pseudonocardiales</taxon>
        <taxon>Pseudonocardiaceae</taxon>
        <taxon>Saccharopolyspora</taxon>
    </lineage>
</organism>
<feature type="transmembrane region" description="Helical" evidence="2">
    <location>
        <begin position="225"/>
        <end position="246"/>
    </location>
</feature>
<keyword evidence="2" id="KW-0472">Membrane</keyword>
<feature type="transmembrane region" description="Helical" evidence="2">
    <location>
        <begin position="91"/>
        <end position="124"/>
    </location>
</feature>